<evidence type="ECO:0000313" key="2">
    <source>
        <dbReference type="EMBL" id="MBE2999918.1"/>
    </source>
</evidence>
<accession>A0ABR9P7U5</accession>
<evidence type="ECO:0000313" key="3">
    <source>
        <dbReference type="Proteomes" id="UP000806528"/>
    </source>
</evidence>
<dbReference type="Proteomes" id="UP000806528">
    <property type="component" value="Unassembled WGS sequence"/>
</dbReference>
<keyword evidence="2" id="KW-0067">ATP-binding</keyword>
<reference evidence="2 3" key="1">
    <citation type="submission" date="2020-09" db="EMBL/GenBank/DDBJ databases">
        <title>Diversity and distribution of actinomycetes associated with coral in the coast of Hainan.</title>
        <authorList>
            <person name="Li F."/>
        </authorList>
    </citation>
    <scope>NUCLEOTIDE SEQUENCE [LARGE SCALE GENOMIC DNA]</scope>
    <source>
        <strain evidence="2 3">HNM0947</strain>
    </source>
</reference>
<gene>
    <name evidence="2" type="ORF">IDM40_14555</name>
</gene>
<keyword evidence="2" id="KW-0547">Nucleotide-binding</keyword>
<comment type="caution">
    <text evidence="2">The sequence shown here is derived from an EMBL/GenBank/DDBJ whole genome shotgun (WGS) entry which is preliminary data.</text>
</comment>
<proteinExistence type="predicted"/>
<dbReference type="InterPro" id="IPR027417">
    <property type="entry name" value="P-loop_NTPase"/>
</dbReference>
<dbReference type="RefSeq" id="WP_193122522.1">
    <property type="nucleotide sequence ID" value="NZ_JADBGI010000011.1"/>
</dbReference>
<sequence>MRSLQDDEDTIAEGATAAPGGPPMPAGRSGVGAASLRWKPSVDRTGVCSLLAYLRTCVRREAVHHHAVFEDQLDTDVCACLPAGPEPLFSGAAEALETDPATARVARCAGRYGQSLRYGYPLVLIGEGRDRAALPLLTVDVRTVDETGAAVRSNAPGARLRAVGPPDLNAALLSRLGLTDPEDLFELRARLRGGGPGDARRPAAVGDLAAKVRSLLSRLEIERVDDIDPAATRGGPRGSAAGAHNAAVLFRAGPEEDPIGRDCDPGGTAGLLDDLDHTTDHGLDPDRVSGTALEALVGPPATDDGEPLGGDAVPINAAPLGQDQYSLVRAGMREQLTVAITPPGTGDDTAVDALVRTAVTHGQRVLVCAHSDTELDRVLRRTDTDPAHPVVRVGEGTHRGAEARLLTRLLAEHRGPRATPVQGGSRWGDLTAEWNRVREVWNAMDTMASGGHELAHLAEERARHVDNGWDPDALFTPERGGPDLWLDRTRRAQAGGLRSRRHRTLIRRELGVRTDPESLTQLREVALLESRWRSAVDRRTRCAPLGELSTALTEALDQHRRAGTDCLTTVAEARLRRGRAAVENRLETLNWHRGDGWPGLSALMDTLPAWACRTDHVRSLPLRAGLFDLVIVLGGERTRVAEVVPALYRATRAVVLGDPTHPGPATALEPEEERRALTVAGVLGDQLDEHGLRYGEGSALTAGLRAAPSPVWLTEHGGAPTRLVRTASRHCYGGYLSSRTAPDPDGGPCFEWRDAPGTCEAAPGASYVNREEAYRVAVVVSEIDAELPPGEGLTVVAPTQPQVVLLRRLLLRRPARREIRVGGPDLLNENDADVTVLSPILADGAPGIAERRVRRTTHLWSSVLTRTRRRLVVVGDRHHWAAGEGPLSELAADGTGTPVVPDTALTALADALRAAGTRVTLRREPDVWSADLVVRFGARRLCLLLDREPDGAALRHLMVRGEHLNRTSGDPVVVVPAWRCLADRRALVSEILSAH</sequence>
<feature type="region of interest" description="Disordered" evidence="1">
    <location>
        <begin position="1"/>
        <end position="32"/>
    </location>
</feature>
<protein>
    <submittedName>
        <fullName evidence="2">ATP-binding protein</fullName>
    </submittedName>
</protein>
<evidence type="ECO:0000256" key="1">
    <source>
        <dbReference type="SAM" id="MobiDB-lite"/>
    </source>
</evidence>
<organism evidence="2 3">
    <name type="scientific">Nocardiopsis coralli</name>
    <dbReference type="NCBI Taxonomy" id="2772213"/>
    <lineage>
        <taxon>Bacteria</taxon>
        <taxon>Bacillati</taxon>
        <taxon>Actinomycetota</taxon>
        <taxon>Actinomycetes</taxon>
        <taxon>Streptosporangiales</taxon>
        <taxon>Nocardiopsidaceae</taxon>
        <taxon>Nocardiopsis</taxon>
    </lineage>
</organism>
<dbReference type="Gene3D" id="3.40.50.300">
    <property type="entry name" value="P-loop containing nucleotide triphosphate hydrolases"/>
    <property type="match status" value="2"/>
</dbReference>
<feature type="compositionally biased region" description="Acidic residues" evidence="1">
    <location>
        <begin position="1"/>
        <end position="11"/>
    </location>
</feature>
<name>A0ABR9P7U5_9ACTN</name>
<dbReference type="GO" id="GO:0005524">
    <property type="term" value="F:ATP binding"/>
    <property type="evidence" value="ECO:0007669"/>
    <property type="project" value="UniProtKB-KW"/>
</dbReference>
<keyword evidence="3" id="KW-1185">Reference proteome</keyword>
<dbReference type="EMBL" id="JADBGI010000011">
    <property type="protein sequence ID" value="MBE2999918.1"/>
    <property type="molecule type" value="Genomic_DNA"/>
</dbReference>